<dbReference type="AlphaFoldDB" id="A0AAJ0A2H7"/>
<feature type="compositionally biased region" description="Basic and acidic residues" evidence="1">
    <location>
        <begin position="27"/>
        <end position="41"/>
    </location>
</feature>
<comment type="caution">
    <text evidence="2">The sequence shown here is derived from an EMBL/GenBank/DDBJ whole genome shotgun (WGS) entry which is preliminary data.</text>
</comment>
<dbReference type="EMBL" id="JAHMHQ010000001">
    <property type="protein sequence ID" value="KAK1655221.1"/>
    <property type="molecule type" value="Genomic_DNA"/>
</dbReference>
<feature type="region of interest" description="Disordered" evidence="1">
    <location>
        <begin position="1"/>
        <end position="41"/>
    </location>
</feature>
<evidence type="ECO:0000313" key="3">
    <source>
        <dbReference type="Proteomes" id="UP001243989"/>
    </source>
</evidence>
<keyword evidence="3" id="KW-1185">Reference proteome</keyword>
<name>A0AAJ0A2H7_9PEZI</name>
<accession>A0AAJ0A2H7</accession>
<evidence type="ECO:0000256" key="1">
    <source>
        <dbReference type="SAM" id="MobiDB-lite"/>
    </source>
</evidence>
<evidence type="ECO:0000313" key="2">
    <source>
        <dbReference type="EMBL" id="KAK1655221.1"/>
    </source>
</evidence>
<dbReference type="Proteomes" id="UP001243989">
    <property type="component" value="Unassembled WGS sequence"/>
</dbReference>
<reference evidence="2" key="1">
    <citation type="submission" date="2021-06" db="EMBL/GenBank/DDBJ databases">
        <title>Comparative genomics, transcriptomics and evolutionary studies reveal genomic signatures of adaptation to plant cell wall in hemibiotrophic fungi.</title>
        <authorList>
            <consortium name="DOE Joint Genome Institute"/>
            <person name="Baroncelli R."/>
            <person name="Diaz J.F."/>
            <person name="Benocci T."/>
            <person name="Peng M."/>
            <person name="Battaglia E."/>
            <person name="Haridas S."/>
            <person name="Andreopoulos W."/>
            <person name="Labutti K."/>
            <person name="Pangilinan J."/>
            <person name="Floch G.L."/>
            <person name="Makela M.R."/>
            <person name="Henrissat B."/>
            <person name="Grigoriev I.V."/>
            <person name="Crouch J.A."/>
            <person name="De Vries R.P."/>
            <person name="Sukno S.A."/>
            <person name="Thon M.R."/>
        </authorList>
    </citation>
    <scope>NUCLEOTIDE SEQUENCE</scope>
    <source>
        <strain evidence="2">CBS 102054</strain>
    </source>
</reference>
<dbReference type="RefSeq" id="XP_060451265.1">
    <property type="nucleotide sequence ID" value="XM_060581429.1"/>
</dbReference>
<proteinExistence type="predicted"/>
<organism evidence="2 3">
    <name type="scientific">Colletotrichum phormii</name>
    <dbReference type="NCBI Taxonomy" id="359342"/>
    <lineage>
        <taxon>Eukaryota</taxon>
        <taxon>Fungi</taxon>
        <taxon>Dikarya</taxon>
        <taxon>Ascomycota</taxon>
        <taxon>Pezizomycotina</taxon>
        <taxon>Sordariomycetes</taxon>
        <taxon>Hypocreomycetidae</taxon>
        <taxon>Glomerellales</taxon>
        <taxon>Glomerellaceae</taxon>
        <taxon>Colletotrichum</taxon>
        <taxon>Colletotrichum acutatum species complex</taxon>
    </lineage>
</organism>
<protein>
    <submittedName>
        <fullName evidence="2">Uncharacterized protein</fullName>
    </submittedName>
</protein>
<gene>
    <name evidence="2" type="ORF">BDP81DRAFT_1064</name>
</gene>
<sequence>MTRLARPTIKPSATGGSVRSRGGLEGGKNRDIRTRREPVKPTREMKRLLVIMLNARRSFKASRTRRPSGRDMQIHDRFVGSDTSCSFVCCYEQALPCCWSRKATESKAFGNHSDPPSIMRCSQPVSLFSVSRPLDFLRPSLLASISSFEPLRWGGFGPRMKRPGLKKLIRSKIKTYQIV</sequence>
<dbReference type="GeneID" id="85466291"/>